<accession>A0A9Q8Z3B8</accession>
<dbReference type="AlphaFoldDB" id="A0A9Q8Z3B8"/>
<sequence length="180" mass="20596">MPHQAHLTGTVPFKFIIEYTTDSRVPLVINKLRSPLSVFSEDLKSLDSLIDCQDINTGKKVPWSGVFGCWDSDPHPEFLDHDDFVEISADKPWRSECTLENQENEVEYVRSMEGLEAGHMYKAKVTERALVAFNRWQYGKKADLLTRTKEEKMRRWEVGMDKLGSLKVESAGEVVFEAVA</sequence>
<dbReference type="VEuPathDB" id="FungiDB:yc1106_00462"/>
<organism evidence="1 2">
    <name type="scientific">Curvularia clavata</name>
    <dbReference type="NCBI Taxonomy" id="95742"/>
    <lineage>
        <taxon>Eukaryota</taxon>
        <taxon>Fungi</taxon>
        <taxon>Dikarya</taxon>
        <taxon>Ascomycota</taxon>
        <taxon>Pezizomycotina</taxon>
        <taxon>Dothideomycetes</taxon>
        <taxon>Pleosporomycetidae</taxon>
        <taxon>Pleosporales</taxon>
        <taxon>Pleosporineae</taxon>
        <taxon>Pleosporaceae</taxon>
        <taxon>Curvularia</taxon>
    </lineage>
</organism>
<dbReference type="EMBL" id="CP089274">
    <property type="protein sequence ID" value="USP73188.1"/>
    <property type="molecule type" value="Genomic_DNA"/>
</dbReference>
<proteinExistence type="predicted"/>
<keyword evidence="2" id="KW-1185">Reference proteome</keyword>
<evidence type="ECO:0000313" key="1">
    <source>
        <dbReference type="EMBL" id="USP73188.1"/>
    </source>
</evidence>
<name>A0A9Q8Z3B8_CURCL</name>
<gene>
    <name evidence="1" type="ORF">yc1106_00462</name>
</gene>
<evidence type="ECO:0000313" key="2">
    <source>
        <dbReference type="Proteomes" id="UP001056012"/>
    </source>
</evidence>
<reference evidence="1" key="1">
    <citation type="submission" date="2021-12" db="EMBL/GenBank/DDBJ databases">
        <title>Curvularia clavata genome.</title>
        <authorList>
            <person name="Cao Y."/>
        </authorList>
    </citation>
    <scope>NUCLEOTIDE SEQUENCE</scope>
    <source>
        <strain evidence="1">Yc1106</strain>
    </source>
</reference>
<dbReference type="OrthoDB" id="3934864at2759"/>
<dbReference type="Proteomes" id="UP001056012">
    <property type="component" value="Chromosome 1"/>
</dbReference>
<protein>
    <submittedName>
        <fullName evidence="1">Uncharacterized protein</fullName>
    </submittedName>
</protein>